<dbReference type="GO" id="GO:0005507">
    <property type="term" value="F:copper ion binding"/>
    <property type="evidence" value="ECO:0007669"/>
    <property type="project" value="InterPro"/>
</dbReference>
<organism evidence="10 11">
    <name type="scientific">Gonapodya prolifera (strain JEL478)</name>
    <name type="common">Monoblepharis prolifera</name>
    <dbReference type="NCBI Taxonomy" id="1344416"/>
    <lineage>
        <taxon>Eukaryota</taxon>
        <taxon>Fungi</taxon>
        <taxon>Fungi incertae sedis</taxon>
        <taxon>Chytridiomycota</taxon>
        <taxon>Chytridiomycota incertae sedis</taxon>
        <taxon>Monoblepharidomycetes</taxon>
        <taxon>Monoblepharidales</taxon>
        <taxon>Gonapodyaceae</taxon>
        <taxon>Gonapodya</taxon>
    </lineage>
</organism>
<dbReference type="GO" id="GO:0004322">
    <property type="term" value="F:ferroxidase activity"/>
    <property type="evidence" value="ECO:0007669"/>
    <property type="project" value="TreeGrafter"/>
</dbReference>
<dbReference type="Pfam" id="PF00394">
    <property type="entry name" value="Cu-oxidase"/>
    <property type="match status" value="1"/>
</dbReference>
<evidence type="ECO:0000256" key="5">
    <source>
        <dbReference type="ARBA" id="ARBA00023008"/>
    </source>
</evidence>
<feature type="domain" description="Plastocyanin-like" evidence="7">
    <location>
        <begin position="154"/>
        <end position="291"/>
    </location>
</feature>
<protein>
    <submittedName>
        <fullName evidence="10">Multicopper oxidase</fullName>
    </submittedName>
</protein>
<reference evidence="10 11" key="1">
    <citation type="journal article" date="2015" name="Genome Biol. Evol.">
        <title>Phylogenomic analyses indicate that early fungi evolved digesting cell walls of algal ancestors of land plants.</title>
        <authorList>
            <person name="Chang Y."/>
            <person name="Wang S."/>
            <person name="Sekimoto S."/>
            <person name="Aerts A.L."/>
            <person name="Choi C."/>
            <person name="Clum A."/>
            <person name="LaButti K.M."/>
            <person name="Lindquist E.A."/>
            <person name="Yee Ngan C."/>
            <person name="Ohm R.A."/>
            <person name="Salamov A.A."/>
            <person name="Grigoriev I.V."/>
            <person name="Spatafora J.W."/>
            <person name="Berbee M.L."/>
        </authorList>
    </citation>
    <scope>NUCLEOTIDE SEQUENCE [LARGE SCALE GENOMIC DNA]</scope>
    <source>
        <strain evidence="10 11">JEL478</strain>
    </source>
</reference>
<keyword evidence="2" id="KW-0479">Metal-binding</keyword>
<dbReference type="Pfam" id="PF07731">
    <property type="entry name" value="Cu-oxidase_2"/>
    <property type="match status" value="1"/>
</dbReference>
<keyword evidence="11" id="KW-1185">Reference proteome</keyword>
<keyword evidence="3 6" id="KW-0732">Signal</keyword>
<dbReference type="Proteomes" id="UP000070544">
    <property type="component" value="Unassembled WGS sequence"/>
</dbReference>
<dbReference type="InterPro" id="IPR044130">
    <property type="entry name" value="CuRO_2_Fet3-like"/>
</dbReference>
<dbReference type="InterPro" id="IPR011707">
    <property type="entry name" value="Cu-oxidase-like_N"/>
</dbReference>
<evidence type="ECO:0000256" key="2">
    <source>
        <dbReference type="ARBA" id="ARBA00022723"/>
    </source>
</evidence>
<dbReference type="GO" id="GO:0033573">
    <property type="term" value="C:high-affinity iron permease complex"/>
    <property type="evidence" value="ECO:0007669"/>
    <property type="project" value="TreeGrafter"/>
</dbReference>
<dbReference type="InterPro" id="IPR033138">
    <property type="entry name" value="Cu_oxidase_CS"/>
</dbReference>
<dbReference type="GO" id="GO:0010106">
    <property type="term" value="P:cellular response to iron ion starvation"/>
    <property type="evidence" value="ECO:0007669"/>
    <property type="project" value="TreeGrafter"/>
</dbReference>
<dbReference type="PROSITE" id="PS00080">
    <property type="entry name" value="MULTICOPPER_OXIDASE2"/>
    <property type="match status" value="1"/>
</dbReference>
<dbReference type="EMBL" id="KQ965800">
    <property type="protein sequence ID" value="KXS11556.1"/>
    <property type="molecule type" value="Genomic_DNA"/>
</dbReference>
<dbReference type="STRING" id="1344416.A0A139A402"/>
<dbReference type="InterPro" id="IPR002355">
    <property type="entry name" value="Cu_oxidase_Cu_BS"/>
</dbReference>
<dbReference type="InterPro" id="IPR011706">
    <property type="entry name" value="Cu-oxidase_C"/>
</dbReference>
<evidence type="ECO:0000256" key="4">
    <source>
        <dbReference type="ARBA" id="ARBA00023002"/>
    </source>
</evidence>
<dbReference type="PANTHER" id="PTHR11709">
    <property type="entry name" value="MULTI-COPPER OXIDASE"/>
    <property type="match status" value="1"/>
</dbReference>
<feature type="domain" description="Plastocyanin-like" evidence="8">
    <location>
        <begin position="372"/>
        <end position="499"/>
    </location>
</feature>
<feature type="chain" id="PRO_5007295898" evidence="6">
    <location>
        <begin position="20"/>
        <end position="545"/>
    </location>
</feature>
<evidence type="ECO:0000259" key="7">
    <source>
        <dbReference type="Pfam" id="PF00394"/>
    </source>
</evidence>
<evidence type="ECO:0000256" key="6">
    <source>
        <dbReference type="SAM" id="SignalP"/>
    </source>
</evidence>
<name>A0A139A402_GONPJ</name>
<evidence type="ECO:0000256" key="3">
    <source>
        <dbReference type="ARBA" id="ARBA00022729"/>
    </source>
</evidence>
<dbReference type="OMA" id="GHNFQIV"/>
<dbReference type="Pfam" id="PF07732">
    <property type="entry name" value="Cu-oxidase_3"/>
    <property type="match status" value="1"/>
</dbReference>
<dbReference type="Gene3D" id="2.60.40.420">
    <property type="entry name" value="Cupredoxins - blue copper proteins"/>
    <property type="match status" value="3"/>
</dbReference>
<dbReference type="InterPro" id="IPR001117">
    <property type="entry name" value="Cu-oxidase_2nd"/>
</dbReference>
<proteinExistence type="inferred from homology"/>
<feature type="signal peptide" evidence="6">
    <location>
        <begin position="1"/>
        <end position="19"/>
    </location>
</feature>
<accession>A0A139A402</accession>
<gene>
    <name evidence="10" type="ORF">M427DRAFT_102272</name>
</gene>
<dbReference type="SUPFAM" id="SSF49503">
    <property type="entry name" value="Cupredoxins"/>
    <property type="match status" value="3"/>
</dbReference>
<keyword evidence="5" id="KW-0186">Copper</keyword>
<evidence type="ECO:0000259" key="8">
    <source>
        <dbReference type="Pfam" id="PF07731"/>
    </source>
</evidence>
<evidence type="ECO:0000256" key="1">
    <source>
        <dbReference type="ARBA" id="ARBA00010609"/>
    </source>
</evidence>
<dbReference type="CDD" id="cd13877">
    <property type="entry name" value="CuRO_2_Fet3p_like"/>
    <property type="match status" value="1"/>
</dbReference>
<evidence type="ECO:0000259" key="9">
    <source>
        <dbReference type="Pfam" id="PF07732"/>
    </source>
</evidence>
<dbReference type="PANTHER" id="PTHR11709:SF361">
    <property type="entry name" value="IRON TRANSPORT MULTICOPPER OXIDASE FET3"/>
    <property type="match status" value="1"/>
</dbReference>
<dbReference type="InterPro" id="IPR008972">
    <property type="entry name" value="Cupredoxin"/>
</dbReference>
<evidence type="ECO:0000313" key="10">
    <source>
        <dbReference type="EMBL" id="KXS11556.1"/>
    </source>
</evidence>
<feature type="domain" description="Plastocyanin-like" evidence="9">
    <location>
        <begin position="28"/>
        <end position="145"/>
    </location>
</feature>
<dbReference type="GO" id="GO:0033215">
    <property type="term" value="P:reductive iron assimilation"/>
    <property type="evidence" value="ECO:0007669"/>
    <property type="project" value="TreeGrafter"/>
</dbReference>
<keyword evidence="4" id="KW-0560">Oxidoreductase</keyword>
<dbReference type="AlphaFoldDB" id="A0A139A402"/>
<sequence>MVAIATFLLFAFHITDAWGAHHELWYSITYATANPDGLFSRTVIGVNGSWPPPVVEIYADDTLLIHVHNGLGDTETGVHHHGLFFRNAPWYDGAIGVTQCPIPVDEIYDYLIDTKTDHIWGSFWYHGHYSGQTVDGLRAPFIIRNYPEVHRYDDEYVIGLYDWYHESREVLLKEYLSPRNPGGTEPIPNSGVITVAHDGSYLPGFSENVAIVFKPGKTYRLRIINMSVLASFSLWLDGHTISVIEVDGTDTEPFNVEMATIAAAQRVSVLVTARNETNMNYLLHAHMDPEMFEEVPKGLNLNLTSTILYDIDAPLAPPTTVPVYAELPEDLIVPIVSQPPLTADTHITVNASFALDKEGINRGFINNVTYTVPKVPTLLTEMMGRNWAWGPAVYGRVNPFVIKQGHVVEIIINNFDTGAHPFHLHGHRFQVIAGQSNGSPNETEWTAKSPLRRDTVTVPAGGSRTIRFKANNPGAWFFHCHIDWHLFAGLAATFITAPEVIQNSASSLPKSLIKQCRQLGVPVLGKGVHHRPSDVSPFRWPRFGV</sequence>
<dbReference type="OrthoDB" id="2121828at2759"/>
<comment type="similarity">
    <text evidence="1">Belongs to the multicopper oxidase family.</text>
</comment>
<dbReference type="InterPro" id="IPR045087">
    <property type="entry name" value="Cu-oxidase_fam"/>
</dbReference>
<evidence type="ECO:0000313" key="11">
    <source>
        <dbReference type="Proteomes" id="UP000070544"/>
    </source>
</evidence>
<dbReference type="PROSITE" id="PS00079">
    <property type="entry name" value="MULTICOPPER_OXIDASE1"/>
    <property type="match status" value="1"/>
</dbReference>